<accession>H6LHD3</accession>
<feature type="transmembrane region" description="Helical" evidence="1">
    <location>
        <begin position="97"/>
        <end position="116"/>
    </location>
</feature>
<reference evidence="3" key="1">
    <citation type="submission" date="2011-07" db="EMBL/GenBank/DDBJ databases">
        <title>Complete genome sequence of Acetobacterium woodii.</title>
        <authorList>
            <person name="Poehlein A."/>
            <person name="Schmidt S."/>
            <person name="Kaster A.-K."/>
            <person name="Goenrich M."/>
            <person name="Vollmers J."/>
            <person name="Thuermer A."/>
            <person name="Gottschalk G."/>
            <person name="Thauer R.K."/>
            <person name="Daniel R."/>
            <person name="Mueller V."/>
        </authorList>
    </citation>
    <scope>NUCLEOTIDE SEQUENCE [LARGE SCALE GENOMIC DNA]</scope>
    <source>
        <strain evidence="3">ATCC 29683 / DSM 1030 / JCM 2381 / KCTC 1655 / WB1</strain>
    </source>
</reference>
<dbReference type="KEGG" id="awo:Awo_c29090"/>
<feature type="transmembrane region" description="Helical" evidence="1">
    <location>
        <begin position="224"/>
        <end position="248"/>
    </location>
</feature>
<feature type="transmembrane region" description="Helical" evidence="1">
    <location>
        <begin position="323"/>
        <end position="343"/>
    </location>
</feature>
<keyword evidence="1" id="KW-1133">Transmembrane helix</keyword>
<reference evidence="2 3" key="2">
    <citation type="journal article" date="2012" name="PLoS ONE">
        <title>An ancient pathway combining carbon dioxide fixation with the generation and utilization of a sodium ion gradient for ATP synthesis.</title>
        <authorList>
            <person name="Poehlein A."/>
            <person name="Schmidt S."/>
            <person name="Kaster A.K."/>
            <person name="Goenrich M."/>
            <person name="Vollmers J."/>
            <person name="Thurmer A."/>
            <person name="Bertsch J."/>
            <person name="Schuchmann K."/>
            <person name="Voigt B."/>
            <person name="Hecker M."/>
            <person name="Daniel R."/>
            <person name="Thauer R.K."/>
            <person name="Gottschalk G."/>
            <person name="Muller V."/>
        </authorList>
    </citation>
    <scope>NUCLEOTIDE SEQUENCE [LARGE SCALE GENOMIC DNA]</scope>
    <source>
        <strain evidence="3">ATCC 29683 / DSM 1030 / JCM 2381 / KCTC 1655 / WB1</strain>
    </source>
</reference>
<organism evidence="2 3">
    <name type="scientific">Acetobacterium woodii (strain ATCC 29683 / DSM 1030 / JCM 2381 / KCTC 1655 / WB1)</name>
    <dbReference type="NCBI Taxonomy" id="931626"/>
    <lineage>
        <taxon>Bacteria</taxon>
        <taxon>Bacillati</taxon>
        <taxon>Bacillota</taxon>
        <taxon>Clostridia</taxon>
        <taxon>Eubacteriales</taxon>
        <taxon>Eubacteriaceae</taxon>
        <taxon>Acetobacterium</taxon>
    </lineage>
</organism>
<keyword evidence="1" id="KW-0472">Membrane</keyword>
<proteinExistence type="predicted"/>
<keyword evidence="3" id="KW-1185">Reference proteome</keyword>
<dbReference type="eggNOG" id="ENOG502Z81H">
    <property type="taxonomic scope" value="Bacteria"/>
</dbReference>
<dbReference type="NCBIfam" id="NF038403">
    <property type="entry name" value="perm_prefix_1"/>
    <property type="match status" value="1"/>
</dbReference>
<dbReference type="InterPro" id="IPR047928">
    <property type="entry name" value="Perm_prefix_1"/>
</dbReference>
<dbReference type="STRING" id="931626.Awo_c29090"/>
<feature type="transmembrane region" description="Helical" evidence="1">
    <location>
        <begin position="154"/>
        <end position="172"/>
    </location>
</feature>
<dbReference type="EMBL" id="CP002987">
    <property type="protein sequence ID" value="AFA49643.1"/>
    <property type="molecule type" value="Genomic_DNA"/>
</dbReference>
<feature type="transmembrane region" description="Helical" evidence="1">
    <location>
        <begin position="184"/>
        <end position="203"/>
    </location>
</feature>
<protein>
    <submittedName>
        <fullName evidence="2">Putative membrane protein</fullName>
    </submittedName>
</protein>
<dbReference type="AlphaFoldDB" id="H6LHD3"/>
<dbReference type="Proteomes" id="UP000007177">
    <property type="component" value="Chromosome"/>
</dbReference>
<dbReference type="HOGENOM" id="CLU_049023_0_0_9"/>
<sequence>MFDLKQSIQSWSDHLRTQGHFKETDIIELENHLQDEIADLIDVGLSDEEAFLISVKRFGNAPSVSREYSKIYSEQLWKQWTAETELTKIPGENQRNIILVILFSFLAGTFFKLPAFWGYTFGNPQYQLFYFVNLSFFILPFIALFFLLKNKTNLKMIAIILGIFAGSAFLVNSYPSYSPDNTKLLTALHLPLFLWLITGVAYIKSDWRNSQERMNFIRFSGESVIYGTLIFCGLIVLAMFTQAIFFAIQIDASWFIENYLIIYGASAVAMITVYLVETKKSIVENFAPVLAKIFSPLFLIIMIAFLVVLVISGKSPFIERDYLIAFDFMLALVLGLVLYTISARNPYSENKFFDYLNLALIVSAMIIDSIALSAILVRLSTFGITPNKMAALGENLALLINLGGLAWLYCRFFLKKIAFVKIEKWQTSYLYVYAIWFAIVAFIFPVIFSFI</sequence>
<gene>
    <name evidence="2" type="ordered locus">Awo_c29090</name>
</gene>
<dbReference type="OrthoDB" id="637094at2"/>
<dbReference type="RefSeq" id="WP_014357240.1">
    <property type="nucleotide sequence ID" value="NC_016894.1"/>
</dbReference>
<evidence type="ECO:0000256" key="1">
    <source>
        <dbReference type="SAM" id="Phobius"/>
    </source>
</evidence>
<evidence type="ECO:0000313" key="3">
    <source>
        <dbReference type="Proteomes" id="UP000007177"/>
    </source>
</evidence>
<feature type="transmembrane region" description="Helical" evidence="1">
    <location>
        <begin position="389"/>
        <end position="409"/>
    </location>
</feature>
<feature type="transmembrane region" description="Helical" evidence="1">
    <location>
        <begin position="128"/>
        <end position="147"/>
    </location>
</feature>
<evidence type="ECO:0000313" key="2">
    <source>
        <dbReference type="EMBL" id="AFA49643.1"/>
    </source>
</evidence>
<feature type="transmembrane region" description="Helical" evidence="1">
    <location>
        <begin position="430"/>
        <end position="450"/>
    </location>
</feature>
<feature type="transmembrane region" description="Helical" evidence="1">
    <location>
        <begin position="355"/>
        <end position="377"/>
    </location>
</feature>
<feature type="transmembrane region" description="Helical" evidence="1">
    <location>
        <begin position="260"/>
        <end position="277"/>
    </location>
</feature>
<feature type="transmembrane region" description="Helical" evidence="1">
    <location>
        <begin position="289"/>
        <end position="311"/>
    </location>
</feature>
<name>H6LHD3_ACEWD</name>
<keyword evidence="1" id="KW-0812">Transmembrane</keyword>